<dbReference type="EMBL" id="KZ819192">
    <property type="protein sequence ID" value="PWZ00366.1"/>
    <property type="molecule type" value="Genomic_DNA"/>
</dbReference>
<dbReference type="Proteomes" id="UP000246740">
    <property type="component" value="Unassembled WGS sequence"/>
</dbReference>
<dbReference type="AlphaFoldDB" id="A0A317XPX9"/>
<keyword evidence="2" id="KW-1185">Reference proteome</keyword>
<proteinExistence type="predicted"/>
<reference evidence="1 2" key="1">
    <citation type="journal article" date="2018" name="Mol. Biol. Evol.">
        <title>Broad Genomic Sampling Reveals a Smut Pathogenic Ancestry of the Fungal Clade Ustilaginomycotina.</title>
        <authorList>
            <person name="Kijpornyongpan T."/>
            <person name="Mondo S.J."/>
            <person name="Barry K."/>
            <person name="Sandor L."/>
            <person name="Lee J."/>
            <person name="Lipzen A."/>
            <person name="Pangilinan J."/>
            <person name="LaButti K."/>
            <person name="Hainaut M."/>
            <person name="Henrissat B."/>
            <person name="Grigoriev I.V."/>
            <person name="Spatafora J.W."/>
            <person name="Aime M.C."/>
        </authorList>
    </citation>
    <scope>NUCLEOTIDE SEQUENCE [LARGE SCALE GENOMIC DNA]</scope>
    <source>
        <strain evidence="1 2">MCA 3645</strain>
    </source>
</reference>
<gene>
    <name evidence="1" type="ORF">BCV70DRAFT_94327</name>
</gene>
<evidence type="ECO:0000313" key="2">
    <source>
        <dbReference type="Proteomes" id="UP000246740"/>
    </source>
</evidence>
<accession>A0A317XPX9</accession>
<organism evidence="1 2">
    <name type="scientific">Testicularia cyperi</name>
    <dbReference type="NCBI Taxonomy" id="1882483"/>
    <lineage>
        <taxon>Eukaryota</taxon>
        <taxon>Fungi</taxon>
        <taxon>Dikarya</taxon>
        <taxon>Basidiomycota</taxon>
        <taxon>Ustilaginomycotina</taxon>
        <taxon>Ustilaginomycetes</taxon>
        <taxon>Ustilaginales</taxon>
        <taxon>Anthracoideaceae</taxon>
        <taxon>Testicularia</taxon>
    </lineage>
</organism>
<evidence type="ECO:0000313" key="1">
    <source>
        <dbReference type="EMBL" id="PWZ00366.1"/>
    </source>
</evidence>
<name>A0A317XPX9_9BASI</name>
<sequence>MLLSPLQIGNTRDPPSDFLAKAAWPVVTLTAFDNLSAPTRAHLSGSCDTHRQTERHLHLLWYSTACLACFERRGPLLPFHIALSISSTSPIRPFLCHPISSRYARSHLCASQPHIITRRNFALRTIVSACSRACIASAVFVSTTTAVNCI</sequence>
<dbReference type="InParanoid" id="A0A317XPX9"/>
<protein>
    <submittedName>
        <fullName evidence="1">Uncharacterized protein</fullName>
    </submittedName>
</protein>